<keyword evidence="2" id="KW-1185">Reference proteome</keyword>
<reference evidence="2" key="1">
    <citation type="journal article" date="2019" name="Int. J. Syst. Evol. Microbiol.">
        <title>The Global Catalogue of Microorganisms (GCM) 10K type strain sequencing project: providing services to taxonomists for standard genome sequencing and annotation.</title>
        <authorList>
            <consortium name="The Broad Institute Genomics Platform"/>
            <consortium name="The Broad Institute Genome Sequencing Center for Infectious Disease"/>
            <person name="Wu L."/>
            <person name="Ma J."/>
        </authorList>
    </citation>
    <scope>NUCLEOTIDE SEQUENCE [LARGE SCALE GENOMIC DNA]</scope>
    <source>
        <strain evidence="2">CGMCC 1.10832</strain>
    </source>
</reference>
<dbReference type="EMBL" id="BMEC01000001">
    <property type="protein sequence ID" value="GGC20439.1"/>
    <property type="molecule type" value="Genomic_DNA"/>
</dbReference>
<organism evidence="1 2">
    <name type="scientific">Marivirga lumbricoides</name>
    <dbReference type="NCBI Taxonomy" id="1046115"/>
    <lineage>
        <taxon>Bacteria</taxon>
        <taxon>Pseudomonadati</taxon>
        <taxon>Bacteroidota</taxon>
        <taxon>Cytophagia</taxon>
        <taxon>Cytophagales</taxon>
        <taxon>Marivirgaceae</taxon>
        <taxon>Marivirga</taxon>
    </lineage>
</organism>
<dbReference type="Proteomes" id="UP000636010">
    <property type="component" value="Unassembled WGS sequence"/>
</dbReference>
<sequence length="132" mass="14922">MAGKLTAQVDLEKVPRIGFACGYGGNPTEAVQKVGGLLESENYREIVQLLESGNSAEKFISAVTINYLHSEGIKSIEERELSLILAIQKSTEYICYCYGCTDIRFRMLFEIFEQENYLAEANAWIANYLYSR</sequence>
<accession>A0ABQ1L6Q9</accession>
<gene>
    <name evidence="1" type="ORF">GCM10011506_01940</name>
</gene>
<name>A0ABQ1L6Q9_9BACT</name>
<evidence type="ECO:0000313" key="2">
    <source>
        <dbReference type="Proteomes" id="UP000636010"/>
    </source>
</evidence>
<proteinExistence type="predicted"/>
<comment type="caution">
    <text evidence="1">The sequence shown here is derived from an EMBL/GenBank/DDBJ whole genome shotgun (WGS) entry which is preliminary data.</text>
</comment>
<evidence type="ECO:0000313" key="1">
    <source>
        <dbReference type="EMBL" id="GGC20439.1"/>
    </source>
</evidence>
<protein>
    <submittedName>
        <fullName evidence="1">Uncharacterized protein</fullName>
    </submittedName>
</protein>